<organism evidence="10 11">
    <name type="scientific">Strigamia maritima</name>
    <name type="common">European centipede</name>
    <name type="synonym">Geophilus maritimus</name>
    <dbReference type="NCBI Taxonomy" id="126957"/>
    <lineage>
        <taxon>Eukaryota</taxon>
        <taxon>Metazoa</taxon>
        <taxon>Ecdysozoa</taxon>
        <taxon>Arthropoda</taxon>
        <taxon>Myriapoda</taxon>
        <taxon>Chilopoda</taxon>
        <taxon>Pleurostigmophora</taxon>
        <taxon>Geophilomorpha</taxon>
        <taxon>Linotaeniidae</taxon>
        <taxon>Strigamia</taxon>
    </lineage>
</organism>
<evidence type="ECO:0000313" key="11">
    <source>
        <dbReference type="Proteomes" id="UP000014500"/>
    </source>
</evidence>
<feature type="transmembrane region" description="Helical" evidence="9">
    <location>
        <begin position="268"/>
        <end position="288"/>
    </location>
</feature>
<dbReference type="GO" id="GO:0006865">
    <property type="term" value="P:amino acid transport"/>
    <property type="evidence" value="ECO:0007669"/>
    <property type="project" value="UniProtKB-KW"/>
</dbReference>
<dbReference type="PANTHER" id="PTHR11153">
    <property type="entry name" value="SIDEROFLEXIN"/>
    <property type="match status" value="1"/>
</dbReference>
<evidence type="ECO:0000256" key="4">
    <source>
        <dbReference type="ARBA" id="ARBA00022692"/>
    </source>
</evidence>
<dbReference type="eggNOG" id="KOG3767">
    <property type="taxonomic scope" value="Eukaryota"/>
</dbReference>
<dbReference type="PANTHER" id="PTHR11153:SF6">
    <property type="entry name" value="SIDEROFLEXIN-5"/>
    <property type="match status" value="1"/>
</dbReference>
<evidence type="ECO:0000256" key="3">
    <source>
        <dbReference type="ARBA" id="ARBA00022448"/>
    </source>
</evidence>
<accession>T1JJ32</accession>
<dbReference type="Proteomes" id="UP000014500">
    <property type="component" value="Unassembled WGS sequence"/>
</dbReference>
<dbReference type="AlphaFoldDB" id="T1JJ32"/>
<dbReference type="InterPro" id="IPR004686">
    <property type="entry name" value="Mtc"/>
</dbReference>
<comment type="similarity">
    <text evidence="2 9">Belongs to the sideroflexin family.</text>
</comment>
<feature type="transmembrane region" description="Helical" evidence="9">
    <location>
        <begin position="230"/>
        <end position="248"/>
    </location>
</feature>
<proteinExistence type="inferred from homology"/>
<protein>
    <recommendedName>
        <fullName evidence="9">Sidoreflexin</fullName>
    </recommendedName>
</protein>
<dbReference type="GO" id="GO:1990542">
    <property type="term" value="P:mitochondrial transmembrane transport"/>
    <property type="evidence" value="ECO:0007669"/>
    <property type="project" value="TreeGrafter"/>
</dbReference>
<comment type="caution">
    <text evidence="9">Lacks conserved residue(s) required for the propagation of feature annotation.</text>
</comment>
<keyword evidence="11" id="KW-1185">Reference proteome</keyword>
<evidence type="ECO:0000256" key="8">
    <source>
        <dbReference type="ARBA" id="ARBA00023136"/>
    </source>
</evidence>
<dbReference type="STRING" id="126957.T1JJ32"/>
<evidence type="ECO:0000313" key="10">
    <source>
        <dbReference type="EnsemblMetazoa" id="SMAR013863-PA"/>
    </source>
</evidence>
<dbReference type="Pfam" id="PF03820">
    <property type="entry name" value="SFXNs"/>
    <property type="match status" value="1"/>
</dbReference>
<keyword evidence="3" id="KW-0813">Transport</keyword>
<keyword evidence="7 9" id="KW-0496">Mitochondrion</keyword>
<dbReference type="EMBL" id="JH432011">
    <property type="status" value="NOT_ANNOTATED_CDS"/>
    <property type="molecule type" value="Genomic_DNA"/>
</dbReference>
<dbReference type="PhylomeDB" id="T1JJ32"/>
<evidence type="ECO:0000256" key="9">
    <source>
        <dbReference type="RuleBase" id="RU362000"/>
    </source>
</evidence>
<dbReference type="GO" id="GO:0005743">
    <property type="term" value="C:mitochondrial inner membrane"/>
    <property type="evidence" value="ECO:0007669"/>
    <property type="project" value="TreeGrafter"/>
</dbReference>
<name>T1JJ32_STRMM</name>
<keyword evidence="8 9" id="KW-0472">Membrane</keyword>
<evidence type="ECO:0000256" key="6">
    <source>
        <dbReference type="ARBA" id="ARBA00022989"/>
    </source>
</evidence>
<keyword evidence="4 9" id="KW-0812">Transmembrane</keyword>
<evidence type="ECO:0000256" key="1">
    <source>
        <dbReference type="ARBA" id="ARBA00004225"/>
    </source>
</evidence>
<reference evidence="11" key="1">
    <citation type="submission" date="2011-05" db="EMBL/GenBank/DDBJ databases">
        <authorList>
            <person name="Richards S.R."/>
            <person name="Qu J."/>
            <person name="Jiang H."/>
            <person name="Jhangiani S.N."/>
            <person name="Agravi P."/>
            <person name="Goodspeed R."/>
            <person name="Gross S."/>
            <person name="Mandapat C."/>
            <person name="Jackson L."/>
            <person name="Mathew T."/>
            <person name="Pu L."/>
            <person name="Thornton R."/>
            <person name="Saada N."/>
            <person name="Wilczek-Boney K.B."/>
            <person name="Lee S."/>
            <person name="Kovar C."/>
            <person name="Wu Y."/>
            <person name="Scherer S.E."/>
            <person name="Worley K.C."/>
            <person name="Muzny D.M."/>
            <person name="Gibbs R."/>
        </authorList>
    </citation>
    <scope>NUCLEOTIDE SEQUENCE</scope>
    <source>
        <strain evidence="11">Brora</strain>
    </source>
</reference>
<keyword evidence="5" id="KW-0029">Amino-acid transport</keyword>
<evidence type="ECO:0000256" key="2">
    <source>
        <dbReference type="ARBA" id="ARBA00005974"/>
    </source>
</evidence>
<evidence type="ECO:0000256" key="7">
    <source>
        <dbReference type="ARBA" id="ARBA00023128"/>
    </source>
</evidence>
<sequence length="317" mass="35711">MDTEETVSPTFQLNKPRYNQDTFFGRLRHFLDIIDPRTLFISQAELEYSIQLLDDFRDGKLSSDVKNEELWRAQKIKQAIIHPDTGEKIFMPFRMSGYVPFGTPITTGLLIPNPTMFQTIFWQWFNQSHNACVNYANRNATKTTSNSTFIQGYLGATTAAVGIAIGLTALVKRADQFAPATRIFVQPAASVTNVLLMRRHELSQGIEVVDNDGNVVGTSKKAAAKALQEVAVTRAFLPAPILLIPPLILTQLEKTKWLKAHPRWHLPINTFLVLISFGSALPIAISIFPQMSKIKKEHLEPEFRSSAYDVLYYNKGL</sequence>
<keyword evidence="6 9" id="KW-1133">Transmembrane helix</keyword>
<dbReference type="NCBIfam" id="TIGR00798">
    <property type="entry name" value="mtc"/>
    <property type="match status" value="1"/>
</dbReference>
<dbReference type="HOGENOM" id="CLU_039425_2_1_1"/>
<feature type="transmembrane region" description="Helical" evidence="9">
    <location>
        <begin position="152"/>
        <end position="171"/>
    </location>
</feature>
<dbReference type="OMA" id="GTTIFWQ"/>
<dbReference type="EnsemblMetazoa" id="SMAR013863-RA">
    <property type="protein sequence ID" value="SMAR013863-PA"/>
    <property type="gene ID" value="SMAR013863"/>
</dbReference>
<evidence type="ECO:0000256" key="5">
    <source>
        <dbReference type="ARBA" id="ARBA00022970"/>
    </source>
</evidence>
<dbReference type="GO" id="GO:0015075">
    <property type="term" value="F:monoatomic ion transmembrane transporter activity"/>
    <property type="evidence" value="ECO:0007669"/>
    <property type="project" value="InterPro"/>
</dbReference>
<reference evidence="10" key="2">
    <citation type="submission" date="2015-02" db="UniProtKB">
        <authorList>
            <consortium name="EnsemblMetazoa"/>
        </authorList>
    </citation>
    <scope>IDENTIFICATION</scope>
</reference>
<comment type="subcellular location">
    <subcellularLocation>
        <location evidence="1 9">Mitochondrion membrane</location>
        <topology evidence="1 9">Multi-pass membrane protein</topology>
    </subcellularLocation>
</comment>